<organism evidence="4 5">
    <name type="scientific">Hyphomicrobium denitrificans (strain ATCC 51888 / DSM 1869 / NCIMB 11706 / TK 0415)</name>
    <dbReference type="NCBI Taxonomy" id="582899"/>
    <lineage>
        <taxon>Bacteria</taxon>
        <taxon>Pseudomonadati</taxon>
        <taxon>Pseudomonadota</taxon>
        <taxon>Alphaproteobacteria</taxon>
        <taxon>Hyphomicrobiales</taxon>
        <taxon>Hyphomicrobiaceae</taxon>
        <taxon>Hyphomicrobium</taxon>
    </lineage>
</organism>
<gene>
    <name evidence="4" type="ordered locus">Hden_2728</name>
</gene>
<dbReference type="InterPro" id="IPR036894">
    <property type="entry name" value="YbaB-like_sf"/>
</dbReference>
<keyword evidence="2" id="KW-0963">Cytoplasm</keyword>
<feature type="coiled-coil region" evidence="3">
    <location>
        <begin position="4"/>
        <end position="31"/>
    </location>
</feature>
<dbReference type="KEGG" id="hdn:Hden_2728"/>
<comment type="similarity">
    <text evidence="2">Belongs to the YbaB/EbfC family.</text>
</comment>
<evidence type="ECO:0000313" key="5">
    <source>
        <dbReference type="Proteomes" id="UP000002033"/>
    </source>
</evidence>
<dbReference type="GO" id="GO:0003677">
    <property type="term" value="F:DNA binding"/>
    <property type="evidence" value="ECO:0007669"/>
    <property type="project" value="UniProtKB-UniRule"/>
</dbReference>
<dbReference type="Pfam" id="PF02575">
    <property type="entry name" value="YbaB_DNA_bd"/>
    <property type="match status" value="1"/>
</dbReference>
<evidence type="ECO:0000256" key="1">
    <source>
        <dbReference type="ARBA" id="ARBA00023125"/>
    </source>
</evidence>
<dbReference type="PIRSF" id="PIRSF004555">
    <property type="entry name" value="UCP004555"/>
    <property type="match status" value="1"/>
</dbReference>
<keyword evidence="1 2" id="KW-0238">DNA-binding</keyword>
<dbReference type="STRING" id="582899.Hden_2728"/>
<sequence>MKDLMGMMKQMGQMQARFKEMQEELARAEIEGQSGGGLVHLTVDGKGEVKRVRIDPSLMKPDEVEILEDLIVAAAADARAKADSAMQSKMAEITGGIPLPPGMKLF</sequence>
<dbReference type="PANTHER" id="PTHR33449">
    <property type="entry name" value="NUCLEOID-ASSOCIATED PROTEIN YBAB"/>
    <property type="match status" value="1"/>
</dbReference>
<comment type="subunit">
    <text evidence="2">Homodimer.</text>
</comment>
<dbReference type="HAMAP" id="MF_00274">
    <property type="entry name" value="DNA_YbaB_EbfC"/>
    <property type="match status" value="1"/>
</dbReference>
<dbReference type="OrthoDB" id="9803080at2"/>
<protein>
    <recommendedName>
        <fullName evidence="2">Nucleoid-associated protein Hden_2728</fullName>
    </recommendedName>
</protein>
<keyword evidence="5" id="KW-1185">Reference proteome</keyword>
<dbReference type="InterPro" id="IPR004401">
    <property type="entry name" value="YbaB/EbfC"/>
</dbReference>
<dbReference type="EMBL" id="CP002083">
    <property type="protein sequence ID" value="ADJ24524.1"/>
    <property type="molecule type" value="Genomic_DNA"/>
</dbReference>
<accession>D8JTX6</accession>
<dbReference type="HOGENOM" id="CLU_140930_0_1_5"/>
<evidence type="ECO:0000256" key="3">
    <source>
        <dbReference type="SAM" id="Coils"/>
    </source>
</evidence>
<comment type="subcellular location">
    <subcellularLocation>
        <location evidence="2">Cytoplasm</location>
        <location evidence="2">Nucleoid</location>
    </subcellularLocation>
</comment>
<dbReference type="SUPFAM" id="SSF82607">
    <property type="entry name" value="YbaB-like"/>
    <property type="match status" value="1"/>
</dbReference>
<dbReference type="NCBIfam" id="TIGR00103">
    <property type="entry name" value="DNA_YbaB_EbfC"/>
    <property type="match status" value="1"/>
</dbReference>
<dbReference type="Gene3D" id="3.30.1310.10">
    <property type="entry name" value="Nucleoid-associated protein YbaB-like domain"/>
    <property type="match status" value="1"/>
</dbReference>
<dbReference type="RefSeq" id="WP_013216683.1">
    <property type="nucleotide sequence ID" value="NC_014313.1"/>
</dbReference>
<evidence type="ECO:0000256" key="2">
    <source>
        <dbReference type="HAMAP-Rule" id="MF_00274"/>
    </source>
</evidence>
<dbReference type="GO" id="GO:0005829">
    <property type="term" value="C:cytosol"/>
    <property type="evidence" value="ECO:0007669"/>
    <property type="project" value="TreeGrafter"/>
</dbReference>
<dbReference type="eggNOG" id="COG0718">
    <property type="taxonomic scope" value="Bacteria"/>
</dbReference>
<dbReference type="Proteomes" id="UP000002033">
    <property type="component" value="Chromosome"/>
</dbReference>
<dbReference type="AlphaFoldDB" id="D8JTX6"/>
<reference evidence="5" key="1">
    <citation type="journal article" date="2011" name="J. Bacteriol.">
        <title>Genome sequences of eight morphologically diverse alphaproteobacteria.</title>
        <authorList>
            <consortium name="US DOE Joint Genome Institute"/>
            <person name="Brown P.J."/>
            <person name="Kysela D.T."/>
            <person name="Buechlein A."/>
            <person name="Hemmerich C."/>
            <person name="Brun Y.V."/>
        </authorList>
    </citation>
    <scope>NUCLEOTIDE SEQUENCE [LARGE SCALE GENOMIC DNA]</scope>
    <source>
        <strain evidence="5">ATCC 51888 / DSM 1869 / NCIB 11706 / TK 0415</strain>
    </source>
</reference>
<evidence type="ECO:0000313" key="4">
    <source>
        <dbReference type="EMBL" id="ADJ24524.1"/>
    </source>
</evidence>
<keyword evidence="3" id="KW-0175">Coiled coil</keyword>
<dbReference type="PANTHER" id="PTHR33449:SF1">
    <property type="entry name" value="NUCLEOID-ASSOCIATED PROTEIN YBAB"/>
    <property type="match status" value="1"/>
</dbReference>
<comment type="function">
    <text evidence="2">Binds to DNA and alters its conformation. May be involved in regulation of gene expression, nucleoid organization and DNA protection.</text>
</comment>
<name>D8JTX6_HYPDA</name>
<proteinExistence type="inferred from homology"/>
<dbReference type="GO" id="GO:0043590">
    <property type="term" value="C:bacterial nucleoid"/>
    <property type="evidence" value="ECO:0007669"/>
    <property type="project" value="UniProtKB-UniRule"/>
</dbReference>